<evidence type="ECO:0000313" key="7">
    <source>
        <dbReference type="EMBL" id="GEK12283.1"/>
    </source>
</evidence>
<dbReference type="PROSITE" id="PS51384">
    <property type="entry name" value="FAD_FR"/>
    <property type="match status" value="1"/>
</dbReference>
<evidence type="ECO:0000256" key="1">
    <source>
        <dbReference type="ARBA" id="ARBA00022630"/>
    </source>
</evidence>
<accession>A0A510UCL4</accession>
<evidence type="ECO:0000259" key="6">
    <source>
        <dbReference type="PROSITE" id="PS51384"/>
    </source>
</evidence>
<dbReference type="RefSeq" id="WP_146861058.1">
    <property type="nucleotide sequence ID" value="NZ_BJTZ01000001.1"/>
</dbReference>
<dbReference type="PANTHER" id="PTHR47354:SF7">
    <property type="entry name" value="NAD(P)H-FLAVIN REDUCTASE"/>
    <property type="match status" value="1"/>
</dbReference>
<dbReference type="Pfam" id="PF00175">
    <property type="entry name" value="NAD_binding_1"/>
    <property type="match status" value="1"/>
</dbReference>
<dbReference type="InterPro" id="IPR039261">
    <property type="entry name" value="FNR_nucleotide-bd"/>
</dbReference>
<dbReference type="Gene3D" id="2.40.30.10">
    <property type="entry name" value="Translation factors"/>
    <property type="match status" value="1"/>
</dbReference>
<dbReference type="InterPro" id="IPR017938">
    <property type="entry name" value="Riboflavin_synthase-like_b-brl"/>
</dbReference>
<keyword evidence="1" id="KW-0285">Flavoprotein</keyword>
<evidence type="ECO:0000256" key="4">
    <source>
        <dbReference type="ARBA" id="ARBA00023223"/>
    </source>
</evidence>
<gene>
    <name evidence="7" type="primary">luxG</name>
    <name evidence="7" type="ORF">AFI02nite_03190</name>
</gene>
<organism evidence="7 8">
    <name type="scientific">Aliivibrio fischeri</name>
    <name type="common">Vibrio fischeri</name>
    <dbReference type="NCBI Taxonomy" id="668"/>
    <lineage>
        <taxon>Bacteria</taxon>
        <taxon>Pseudomonadati</taxon>
        <taxon>Pseudomonadota</taxon>
        <taxon>Gammaproteobacteria</taxon>
        <taxon>Vibrionales</taxon>
        <taxon>Vibrionaceae</taxon>
        <taxon>Aliivibrio</taxon>
    </lineage>
</organism>
<dbReference type="InterPro" id="IPR001433">
    <property type="entry name" value="OxRdtase_FAD/NAD-bd"/>
</dbReference>
<protein>
    <submittedName>
        <fullName evidence="7">NAD(P)H-flavin reductase</fullName>
    </submittedName>
</protein>
<comment type="caution">
    <text evidence="7">The sequence shown here is derived from an EMBL/GenBank/DDBJ whole genome shotgun (WGS) entry which is preliminary data.</text>
</comment>
<evidence type="ECO:0000256" key="5">
    <source>
        <dbReference type="ARBA" id="ARBA00038177"/>
    </source>
</evidence>
<dbReference type="GO" id="GO:0016491">
    <property type="term" value="F:oxidoreductase activity"/>
    <property type="evidence" value="ECO:0007669"/>
    <property type="project" value="UniProtKB-KW"/>
</dbReference>
<sequence length="236" mass="26844">MSIDGKVKKVVLASIRNNIYKVFITPNNPIDFKAGQYVVVDFENEKRPFSIASCPTKTDEIELHVGGSDREKSLDAIEYFLNALVEESVIKIDVPYGNAWLRDESKKPLLLIAGGTGLSYIISILKNCLSKGFEQDIYLYWGVKDSSFLYEDEELLNLSLNNKNFHYIPVIEDKNEEWIGKKGTVLDAVLEDFTDLTHFDIYVCGPFMMAKTAKEKLIEEKKAKPEQMFADAFAYV</sequence>
<name>A0A510UCL4_ALIFS</name>
<evidence type="ECO:0000313" key="8">
    <source>
        <dbReference type="Proteomes" id="UP000321787"/>
    </source>
</evidence>
<dbReference type="PRINTS" id="PR00410">
    <property type="entry name" value="PHEHYDRXLASE"/>
</dbReference>
<dbReference type="SUPFAM" id="SSF63380">
    <property type="entry name" value="Riboflavin synthase domain-like"/>
    <property type="match status" value="1"/>
</dbReference>
<dbReference type="SUPFAM" id="SSF52343">
    <property type="entry name" value="Ferredoxin reductase-like, C-terminal NADP-linked domain"/>
    <property type="match status" value="1"/>
</dbReference>
<reference evidence="7 8" key="1">
    <citation type="submission" date="2019-07" db="EMBL/GenBank/DDBJ databases">
        <title>Whole genome shotgun sequence of Aliivibrio fischeri NBRC 101058.</title>
        <authorList>
            <person name="Hosoyama A."/>
            <person name="Uohara A."/>
            <person name="Ohji S."/>
            <person name="Ichikawa N."/>
        </authorList>
    </citation>
    <scope>NUCLEOTIDE SEQUENCE [LARGE SCALE GENOMIC DNA]</scope>
    <source>
        <strain evidence="7 8">NBRC 101058</strain>
    </source>
</reference>
<dbReference type="EMBL" id="BJTZ01000001">
    <property type="protein sequence ID" value="GEK12283.1"/>
    <property type="molecule type" value="Genomic_DNA"/>
</dbReference>
<dbReference type="InterPro" id="IPR017927">
    <property type="entry name" value="FAD-bd_FR_type"/>
</dbReference>
<proteinExistence type="inferred from homology"/>
<dbReference type="AlphaFoldDB" id="A0A510UCL4"/>
<keyword evidence="4" id="KW-0455">Luminescence</keyword>
<dbReference type="CDD" id="cd06189">
    <property type="entry name" value="flavin_oxioreductase"/>
    <property type="match status" value="1"/>
</dbReference>
<keyword evidence="2" id="KW-0274">FAD</keyword>
<evidence type="ECO:0000256" key="2">
    <source>
        <dbReference type="ARBA" id="ARBA00022827"/>
    </source>
</evidence>
<keyword evidence="3" id="KW-0560">Oxidoreductase</keyword>
<dbReference type="NCBIfam" id="NF005963">
    <property type="entry name" value="PRK08051.1"/>
    <property type="match status" value="1"/>
</dbReference>
<dbReference type="InterPro" id="IPR050415">
    <property type="entry name" value="MRET"/>
</dbReference>
<comment type="similarity">
    <text evidence="5">Belongs to the Fre/LuxG FAD/NAD(P) flavoprotein oxidoreductase family.</text>
</comment>
<dbReference type="Proteomes" id="UP000321787">
    <property type="component" value="Unassembled WGS sequence"/>
</dbReference>
<dbReference type="GO" id="GO:0008218">
    <property type="term" value="P:bioluminescence"/>
    <property type="evidence" value="ECO:0007669"/>
    <property type="project" value="UniProtKB-KW"/>
</dbReference>
<dbReference type="PANTHER" id="PTHR47354">
    <property type="entry name" value="NADH OXIDOREDUCTASE HCR"/>
    <property type="match status" value="1"/>
</dbReference>
<evidence type="ECO:0000256" key="3">
    <source>
        <dbReference type="ARBA" id="ARBA00023002"/>
    </source>
</evidence>
<feature type="domain" description="FAD-binding FR-type" evidence="6">
    <location>
        <begin position="1"/>
        <end position="102"/>
    </location>
</feature>
<dbReference type="Gene3D" id="3.40.50.80">
    <property type="entry name" value="Nucleotide-binding domain of ferredoxin-NADP reductase (FNR) module"/>
    <property type="match status" value="1"/>
</dbReference>